<dbReference type="SUPFAM" id="SSF53098">
    <property type="entry name" value="Ribonuclease H-like"/>
    <property type="match status" value="1"/>
</dbReference>
<dbReference type="GO" id="GO:0008408">
    <property type="term" value="F:3'-5' exonuclease activity"/>
    <property type="evidence" value="ECO:0007669"/>
    <property type="project" value="UniProtKB-UniRule"/>
</dbReference>
<gene>
    <name evidence="13" type="primary">polC</name>
    <name evidence="17" type="ordered locus">Desdi_0827</name>
</gene>
<keyword evidence="3 13" id="KW-0963">Cytoplasm</keyword>
<evidence type="ECO:0000313" key="18">
    <source>
        <dbReference type="Proteomes" id="UP000010797"/>
    </source>
</evidence>
<evidence type="ECO:0000256" key="12">
    <source>
        <dbReference type="ARBA" id="ARBA00049244"/>
    </source>
</evidence>
<dbReference type="RefSeq" id="WP_015261353.1">
    <property type="nucleotide sequence ID" value="NC_019903.1"/>
</dbReference>
<dbReference type="Pfam" id="PF14579">
    <property type="entry name" value="HHH_6"/>
    <property type="match status" value="1"/>
</dbReference>
<accession>L0F587</accession>
<dbReference type="InterPro" id="IPR040982">
    <property type="entry name" value="DNA_pol3_finger"/>
</dbReference>
<comment type="function">
    <text evidence="11">DNA polymerase III is a complex, multichain enzyme responsible for most of the replicative synthesis in bacteria. This DNA polymerase also exhibits 3' to 5' exonuclease activity. The alpha chain is the DNA polymerase.</text>
</comment>
<keyword evidence="4 13" id="KW-0808">Transferase</keyword>
<dbReference type="InterPro" id="IPR044923">
    <property type="entry name" value="PolC_middle_finger_sf"/>
</dbReference>
<dbReference type="STRING" id="871963.Desdi_0827"/>
<feature type="domain" description="Polymerase/histidinol phosphatase N-terminal" evidence="16">
    <location>
        <begin position="353"/>
        <end position="422"/>
    </location>
</feature>
<dbReference type="eggNOG" id="COG2176">
    <property type="taxonomic scope" value="Bacteria"/>
</dbReference>
<dbReference type="GO" id="GO:0003677">
    <property type="term" value="F:DNA binding"/>
    <property type="evidence" value="ECO:0007669"/>
    <property type="project" value="UniProtKB-UniRule"/>
</dbReference>
<dbReference type="GO" id="GO:0003887">
    <property type="term" value="F:DNA-directed DNA polymerase activity"/>
    <property type="evidence" value="ECO:0007669"/>
    <property type="project" value="UniProtKB-UniRule"/>
</dbReference>
<dbReference type="Gene3D" id="3.20.20.140">
    <property type="entry name" value="Metal-dependent hydrolases"/>
    <property type="match status" value="2"/>
</dbReference>
<keyword evidence="5 13" id="KW-0548">Nucleotidyltransferase</keyword>
<dbReference type="InterPro" id="IPR004013">
    <property type="entry name" value="PHP_dom"/>
</dbReference>
<reference evidence="18" key="1">
    <citation type="submission" date="2012-02" db="EMBL/GenBank/DDBJ databases">
        <title>Complete sequence of Desulfitobacterium dichloroeliminans LMG P-21439.</title>
        <authorList>
            <person name="Lucas S."/>
            <person name="Han J."/>
            <person name="Lapidus A."/>
            <person name="Cheng J.-F."/>
            <person name="Goodwin L."/>
            <person name="Pitluck S."/>
            <person name="Peters L."/>
            <person name="Ovchinnikova G."/>
            <person name="Teshima H."/>
            <person name="Detter J.C."/>
            <person name="Han C."/>
            <person name="Tapia R."/>
            <person name="Land M."/>
            <person name="Hauser L."/>
            <person name="Kyrpides N."/>
            <person name="Ivanova N."/>
            <person name="Pagani I."/>
            <person name="Kruse T."/>
            <person name="de Vos W.M."/>
            <person name="Boon N."/>
            <person name="Smidt H."/>
            <person name="Woyke T."/>
        </authorList>
    </citation>
    <scope>NUCLEOTIDE SEQUENCE [LARGE SCALE GENOMIC DNA]</scope>
    <source>
        <strain evidence="18">LMG P-21439 / DCA1</strain>
    </source>
</reference>
<dbReference type="Gene3D" id="2.40.50.140">
    <property type="entry name" value="Nucleic acid-binding proteins"/>
    <property type="match status" value="1"/>
</dbReference>
<dbReference type="CDD" id="cd04484">
    <property type="entry name" value="polC_OBF"/>
    <property type="match status" value="1"/>
</dbReference>
<dbReference type="Gene3D" id="1.10.150.870">
    <property type="match status" value="1"/>
</dbReference>
<dbReference type="Pfam" id="PF07733">
    <property type="entry name" value="DNA_pol3_alpha"/>
    <property type="match status" value="2"/>
</dbReference>
<dbReference type="InterPro" id="IPR024754">
    <property type="entry name" value="DNA_PolC-like_N_II"/>
</dbReference>
<dbReference type="Pfam" id="PF11490">
    <property type="entry name" value="DNA_pol3_a_NII"/>
    <property type="match status" value="1"/>
</dbReference>
<keyword evidence="10 13" id="KW-0239">DNA-directed DNA polymerase</keyword>
<evidence type="ECO:0000256" key="2">
    <source>
        <dbReference type="ARBA" id="ARBA00004496"/>
    </source>
</evidence>
<evidence type="ECO:0000256" key="6">
    <source>
        <dbReference type="ARBA" id="ARBA00022705"/>
    </source>
</evidence>
<keyword evidence="7 13" id="KW-0540">Nuclease</keyword>
<dbReference type="SMART" id="SM00479">
    <property type="entry name" value="EXOIII"/>
    <property type="match status" value="1"/>
</dbReference>
<feature type="compositionally biased region" description="Basic and acidic residues" evidence="14">
    <location>
        <begin position="207"/>
        <end position="226"/>
    </location>
</feature>
<dbReference type="GO" id="GO:0006261">
    <property type="term" value="P:DNA-templated DNA replication"/>
    <property type="evidence" value="ECO:0007669"/>
    <property type="project" value="UniProtKB-UniRule"/>
</dbReference>
<dbReference type="Gene3D" id="1.10.150.700">
    <property type="entry name" value="PolC, middle finger domain"/>
    <property type="match status" value="1"/>
</dbReference>
<dbReference type="Gene3D" id="6.10.140.1510">
    <property type="match status" value="1"/>
</dbReference>
<feature type="domain" description="Exonuclease" evidence="15">
    <location>
        <begin position="439"/>
        <end position="604"/>
    </location>
</feature>
<dbReference type="SMART" id="SM00481">
    <property type="entry name" value="POLIIIAc"/>
    <property type="match status" value="1"/>
</dbReference>
<dbReference type="InterPro" id="IPR029460">
    <property type="entry name" value="DNAPol_HHH"/>
</dbReference>
<dbReference type="HAMAP" id="MF_00356">
    <property type="entry name" value="DNApol_PolC"/>
    <property type="match status" value="1"/>
</dbReference>
<keyword evidence="18" id="KW-1185">Reference proteome</keyword>
<evidence type="ECO:0000313" key="17">
    <source>
        <dbReference type="EMBL" id="AGA68352.1"/>
    </source>
</evidence>
<dbReference type="GO" id="GO:0005737">
    <property type="term" value="C:cytoplasm"/>
    <property type="evidence" value="ECO:0007669"/>
    <property type="project" value="UniProtKB-SubCell"/>
</dbReference>
<evidence type="ECO:0000256" key="4">
    <source>
        <dbReference type="ARBA" id="ARBA00022679"/>
    </source>
</evidence>
<dbReference type="Gene3D" id="3.30.1900.20">
    <property type="match status" value="2"/>
</dbReference>
<keyword evidence="8 13" id="KW-0378">Hydrolase</keyword>
<name>L0F587_DESDL</name>
<evidence type="ECO:0000256" key="14">
    <source>
        <dbReference type="SAM" id="MobiDB-lite"/>
    </source>
</evidence>
<dbReference type="CDD" id="cd07435">
    <property type="entry name" value="PHP_PolIIIA_POLC"/>
    <property type="match status" value="1"/>
</dbReference>
<dbReference type="InterPro" id="IPR028112">
    <property type="entry name" value="DNA_PolC-type_N_I"/>
</dbReference>
<dbReference type="Gene3D" id="3.30.420.10">
    <property type="entry name" value="Ribonuclease H-like superfamily/Ribonuclease H"/>
    <property type="match status" value="1"/>
</dbReference>
<dbReference type="InterPro" id="IPR006308">
    <property type="entry name" value="Pol_III_a_PolC-type_gram_pos"/>
</dbReference>
<dbReference type="KEGG" id="ddl:Desdi_0827"/>
<evidence type="ECO:0000256" key="10">
    <source>
        <dbReference type="ARBA" id="ARBA00022932"/>
    </source>
</evidence>
<sequence>MKSVNEIFSDYEAGLNLSTALVKAVVLKEKSKALEMRICSDQYISIEEIAALNQFIRQRLSLDDSEIIVEYAEGVSKKPLEAELKNILGMLTRKHPLLKSAINNCDYEITEQRINFTFKIAVSYLLKGKGYDKVIQETVQNLYGTTYQVHFVDQVSPEEVIRLQEAIQEREMILIQEQVMVSPLPTGTPPGSVVLNDGAEAPSETGPKGKEKANGKGKAEADSKKGDSQLILGRNATLKDKVIKIIDITPDEGKVALQGELSNVESKELRSGKTLISFDLYDGSSSLTCKAFLKPGEDGEVLSRLQKAKGVKLSGNAGLSKFSGEIELIANTIIEVEGIRKIVRQDRAKEKRVELHLHTQMSQMDAMTSATDFIKRAMSWGMKSVAITDHGVVQSFPEAHKLLGRDNPDFKVIYGVEAYLAPDKKPAVTHPQGQPIDTTYCVLDLETTGFSAVTEKITEIGVMKVQAGKVIDQFTCFVNPQKPIPARVVEITHITDDMVKNAETIDQVLPKLLDFLEDSVLVAHNADFDMGFLKHNAKLLGYDFNYTYLDTLALAKELFPEYKTYKLGRIAKNLGINVEVAHRALDDVDTTVKVFNIMLDKLKERGAVTLEDIDLMAADEVAKKEEYKKLKTYHAIILAKNYTGLKNLYKLVSYSHLDYFYKKPRILKSLLKKYSEGLILGSACSEGELFQAILLGKSTEEIEAIAEEYDYLEIQPLDNNDYLVRTEQVPNKEYLMEINRKIVALGEKLHKPVVATGDVHFIDPQDEIYRRILEAGQGYKDADVQPPLYLKTTDEMLGEFYYLGEDKAYEVVVTNTNLLASWCEPISPISQEKATPHIEGCEDTLREITYSKAHELYGDPLPEIVEKRLERELDSIIQNGFSVMYIIAQKLVWKSNEDGYLVGSRGSVGSSVVAYLTGITEVNALPPHYRCPSCHYSDFSDHDRRIGFDLPDQACPVCGANLDKDGIDIPFETFLGFNGDKEPDIDLNFSGEYQAKAHKYTEVIFGKGTTFKAGTIGTIADKTAFGYVKKYFEEKGSTANKAEIVRIAKGCTGIKRTSGQHPGGIIVVPKGREIFEFCPVQHPADDPNSEIITTHFDYHSIDQNLLKLDILGHDDPTVIRMLQDITGVDPKTIPMDDPETMSLFSSTRALGVSPEQINSKVGTFGVPEFGTRFVRGMLLDTMPKAFEDLICISGLSHGTDVWLGNAKELIDAGTVTLSEAVCTRDEIMTYLIRMGLPPNTAFKIMELVRKGKALKDAKWPEYEALMREHHVPEWYIDSCRKIKYMFPKAHAAAYVMMAFRIAWFKVHIPLAYYAAYFSIRAKAFDAEFMIYGKEKVKAKMKEIENLGNQAAPKDKDMYDDLEIVLEMYERGFSFLPIDLYQSHPTKFQVEENALRPPLNSISGMGTVAAEGLYNAAQEKPFNSIEDVKKRGKIGNSTVDVLKKFDCFRGIPESDQMSFFDLIS</sequence>
<organism evidence="17 18">
    <name type="scientific">Desulfitobacterium dichloroeliminans (strain LMG P-21439 / DCA1)</name>
    <dbReference type="NCBI Taxonomy" id="871963"/>
    <lineage>
        <taxon>Bacteria</taxon>
        <taxon>Bacillati</taxon>
        <taxon>Bacillota</taxon>
        <taxon>Clostridia</taxon>
        <taxon>Eubacteriales</taxon>
        <taxon>Desulfitobacteriaceae</taxon>
        <taxon>Desulfitobacterium</taxon>
    </lineage>
</organism>
<evidence type="ECO:0000256" key="5">
    <source>
        <dbReference type="ARBA" id="ARBA00022695"/>
    </source>
</evidence>
<dbReference type="OrthoDB" id="9804290at2"/>
<dbReference type="EMBL" id="CP003344">
    <property type="protein sequence ID" value="AGA68352.1"/>
    <property type="molecule type" value="Genomic_DNA"/>
</dbReference>
<evidence type="ECO:0000259" key="15">
    <source>
        <dbReference type="SMART" id="SM00479"/>
    </source>
</evidence>
<dbReference type="Pfam" id="PF02811">
    <property type="entry name" value="PHP"/>
    <property type="match status" value="1"/>
</dbReference>
<proteinExistence type="inferred from homology"/>
<protein>
    <recommendedName>
        <fullName evidence="13">DNA polymerase III PolC-type</fullName>
        <shortName evidence="13">PolIII</shortName>
        <ecNumber evidence="13">2.7.7.7</ecNumber>
    </recommendedName>
</protein>
<comment type="function">
    <text evidence="1 13">Required for replicative DNA synthesis. This DNA polymerase also exhibits 3' to 5' exonuclease activity.</text>
</comment>
<comment type="catalytic activity">
    <reaction evidence="12 13">
        <text>DNA(n) + a 2'-deoxyribonucleoside 5'-triphosphate = DNA(n+1) + diphosphate</text>
        <dbReference type="Rhea" id="RHEA:22508"/>
        <dbReference type="Rhea" id="RHEA-COMP:17339"/>
        <dbReference type="Rhea" id="RHEA-COMP:17340"/>
        <dbReference type="ChEBI" id="CHEBI:33019"/>
        <dbReference type="ChEBI" id="CHEBI:61560"/>
        <dbReference type="ChEBI" id="CHEBI:173112"/>
        <dbReference type="EC" id="2.7.7.7"/>
    </reaction>
</comment>
<dbReference type="InterPro" id="IPR012337">
    <property type="entry name" value="RNaseH-like_sf"/>
</dbReference>
<dbReference type="InterPro" id="IPR012340">
    <property type="entry name" value="NA-bd_OB-fold"/>
</dbReference>
<evidence type="ECO:0000259" key="16">
    <source>
        <dbReference type="SMART" id="SM00481"/>
    </source>
</evidence>
<dbReference type="HOGENOM" id="CLU_003297_2_0_9"/>
<evidence type="ECO:0000256" key="1">
    <source>
        <dbReference type="ARBA" id="ARBA00003452"/>
    </source>
</evidence>
<dbReference type="PANTHER" id="PTHR32294:SF5">
    <property type="entry name" value="DNA POLYMERASE III POLC-TYPE"/>
    <property type="match status" value="1"/>
</dbReference>
<evidence type="ECO:0000256" key="11">
    <source>
        <dbReference type="ARBA" id="ARBA00025611"/>
    </source>
</evidence>
<dbReference type="Pfam" id="PF00929">
    <property type="entry name" value="RNase_T"/>
    <property type="match status" value="1"/>
</dbReference>
<evidence type="ECO:0000256" key="3">
    <source>
        <dbReference type="ARBA" id="ARBA00022490"/>
    </source>
</evidence>
<keyword evidence="6 13" id="KW-0235">DNA replication</keyword>
<dbReference type="NCBIfam" id="TIGR01405">
    <property type="entry name" value="polC_Gram_pos"/>
    <property type="match status" value="1"/>
</dbReference>
<evidence type="ECO:0000256" key="9">
    <source>
        <dbReference type="ARBA" id="ARBA00022839"/>
    </source>
</evidence>
<dbReference type="NCBIfam" id="TIGR00573">
    <property type="entry name" value="dnaq"/>
    <property type="match status" value="1"/>
</dbReference>
<dbReference type="InterPro" id="IPR036397">
    <property type="entry name" value="RNaseH_sf"/>
</dbReference>
<dbReference type="InterPro" id="IPR004805">
    <property type="entry name" value="DnaE2/DnaE/PolC"/>
</dbReference>
<dbReference type="Pfam" id="PF17657">
    <property type="entry name" value="DNA_pol3_finger"/>
    <property type="match status" value="1"/>
</dbReference>
<dbReference type="InterPro" id="IPR006054">
    <property type="entry name" value="DnaQ"/>
</dbReference>
<comment type="subcellular location">
    <subcellularLocation>
        <location evidence="2 13">Cytoplasm</location>
    </subcellularLocation>
</comment>
<keyword evidence="9 13" id="KW-0269">Exonuclease</keyword>
<evidence type="ECO:0000256" key="8">
    <source>
        <dbReference type="ARBA" id="ARBA00022801"/>
    </source>
</evidence>
<dbReference type="Proteomes" id="UP000010797">
    <property type="component" value="Chromosome"/>
</dbReference>
<dbReference type="InterPro" id="IPR013520">
    <property type="entry name" value="Ribonucl_H"/>
</dbReference>
<dbReference type="InterPro" id="IPR004365">
    <property type="entry name" value="NA-bd_OB_tRNA"/>
</dbReference>
<dbReference type="EC" id="2.7.7.7" evidence="13"/>
<dbReference type="InterPro" id="IPR011708">
    <property type="entry name" value="DNA_pol3_alpha_NTPase_dom"/>
</dbReference>
<dbReference type="NCBIfam" id="NF001688">
    <property type="entry name" value="PRK00448.1"/>
    <property type="match status" value="1"/>
</dbReference>
<dbReference type="InterPro" id="IPR003141">
    <property type="entry name" value="Pol/His_phosphatase_N"/>
</dbReference>
<evidence type="ECO:0000256" key="7">
    <source>
        <dbReference type="ARBA" id="ARBA00022722"/>
    </source>
</evidence>
<evidence type="ECO:0000256" key="13">
    <source>
        <dbReference type="HAMAP-Rule" id="MF_00356"/>
    </source>
</evidence>
<comment type="similarity">
    <text evidence="13">Belongs to the DNA polymerase type-C family. PolC subfamily.</text>
</comment>
<dbReference type="PANTHER" id="PTHR32294">
    <property type="entry name" value="DNA POLYMERASE III SUBUNIT ALPHA"/>
    <property type="match status" value="1"/>
</dbReference>
<dbReference type="Pfam" id="PF01336">
    <property type="entry name" value="tRNA_anti-codon"/>
    <property type="match status" value="1"/>
</dbReference>
<feature type="region of interest" description="Disordered" evidence="14">
    <location>
        <begin position="186"/>
        <end position="226"/>
    </location>
</feature>
<dbReference type="Pfam" id="PF14480">
    <property type="entry name" value="DNA_pol3_a_NI"/>
    <property type="match status" value="1"/>
</dbReference>
<dbReference type="FunFam" id="3.30.420.10:FF:000045">
    <property type="entry name" value="3'-5' exonuclease DinG"/>
    <property type="match status" value="1"/>
</dbReference>